<sequence>MVGNMGGISVLIYYDGVWDESRTYSDYSIVGLVVPLDCSYVNLIDMIMREIKKDQSHYEVTVKYQILSNGPLISICTDTSLSFYIEIRKNESNMRQFPLCVNVHKLACSDDSMMTIVSEPETLGICETLNREQYAHGGLGNSIMPKLPTIEEMCLEICQNVSYGDESVEETGSNGLHIWDLLM</sequence>
<comment type="caution">
    <text evidence="1">The sequence shown here is derived from an EMBL/GenBank/DDBJ whole genome shotgun (WGS) entry which is preliminary data.</text>
</comment>
<organism evidence="1 2">
    <name type="scientific">Forsythia ovata</name>
    <dbReference type="NCBI Taxonomy" id="205694"/>
    <lineage>
        <taxon>Eukaryota</taxon>
        <taxon>Viridiplantae</taxon>
        <taxon>Streptophyta</taxon>
        <taxon>Embryophyta</taxon>
        <taxon>Tracheophyta</taxon>
        <taxon>Spermatophyta</taxon>
        <taxon>Magnoliopsida</taxon>
        <taxon>eudicotyledons</taxon>
        <taxon>Gunneridae</taxon>
        <taxon>Pentapetalae</taxon>
        <taxon>asterids</taxon>
        <taxon>lamiids</taxon>
        <taxon>Lamiales</taxon>
        <taxon>Oleaceae</taxon>
        <taxon>Forsythieae</taxon>
        <taxon>Forsythia</taxon>
    </lineage>
</organism>
<proteinExistence type="predicted"/>
<dbReference type="EMBL" id="JBFOLJ010000004">
    <property type="protein sequence ID" value="KAL2546027.1"/>
    <property type="molecule type" value="Genomic_DNA"/>
</dbReference>
<protein>
    <submittedName>
        <fullName evidence="1">Uncharacterized protein</fullName>
    </submittedName>
</protein>
<keyword evidence="2" id="KW-1185">Reference proteome</keyword>
<reference evidence="2" key="1">
    <citation type="submission" date="2024-07" db="EMBL/GenBank/DDBJ databases">
        <title>Two chromosome-level genome assemblies of Korean endemic species Abeliophyllum distichum and Forsythia ovata (Oleaceae).</title>
        <authorList>
            <person name="Jang H."/>
        </authorList>
    </citation>
    <scope>NUCLEOTIDE SEQUENCE [LARGE SCALE GENOMIC DNA]</scope>
</reference>
<name>A0ABD1W8N4_9LAMI</name>
<gene>
    <name evidence="1" type="ORF">Fot_15260</name>
</gene>
<accession>A0ABD1W8N4</accession>
<dbReference type="Proteomes" id="UP001604277">
    <property type="component" value="Unassembled WGS sequence"/>
</dbReference>
<evidence type="ECO:0000313" key="2">
    <source>
        <dbReference type="Proteomes" id="UP001604277"/>
    </source>
</evidence>
<dbReference type="AlphaFoldDB" id="A0ABD1W8N4"/>
<evidence type="ECO:0000313" key="1">
    <source>
        <dbReference type="EMBL" id="KAL2546027.1"/>
    </source>
</evidence>